<dbReference type="Pfam" id="PF01493">
    <property type="entry name" value="GXGXG"/>
    <property type="match status" value="1"/>
</dbReference>
<protein>
    <submittedName>
        <fullName evidence="5">Pyridine nucleotide-disulfide oxidoreductase</fullName>
    </submittedName>
</protein>
<dbReference type="AlphaFoldDB" id="A0A401G131"/>
<dbReference type="InterPro" id="IPR009051">
    <property type="entry name" value="Helical_ferredxn"/>
</dbReference>
<evidence type="ECO:0000313" key="6">
    <source>
        <dbReference type="Proteomes" id="UP000288096"/>
    </source>
</evidence>
<dbReference type="Gene3D" id="1.10.1060.10">
    <property type="entry name" value="Alpha-helical ferredoxin"/>
    <property type="match status" value="1"/>
</dbReference>
<dbReference type="SUPFAM" id="SSF69336">
    <property type="entry name" value="Alpha subunit of glutamate synthase, C-terminal domain"/>
    <property type="match status" value="1"/>
</dbReference>
<dbReference type="InterPro" id="IPR036485">
    <property type="entry name" value="Glu_synth_asu_C_sf"/>
</dbReference>
<sequence>MNKSQYHKISGKKDGVRIDSRVLEEHIQDAVAHGHRFLEVEAYGQHGIGGRLWKAGNETVHVRIEGPCGQRVGSLGYPNTFIEIAGPASDDVGWLNSGATIVVRGHAANGVANGMAQGKVYVSGNIGSRGMTMTKQNPRFEPPELWVLGSVGDYFGEFMAGGVAVICGYDAQTPDNVLGYRPMVGMVGGRVFFRGPHNGFSQNDAKMIPISDQEWKWLLQNMKIYLEHIGKTELLEKLSDREQWQLLMSRSPQERLTRNIRAMNSFHQEIWDKELGRGGLVGDLTDIDRSPIPLIPTGRLRRYVPIWENKKYLAPCEASCPTGIPVQERWKLIREGRVDEAVDLALAYTPFPATVCGYLCPNLCMQSCTRQTLMMAPVDVTQLGRASISAHMPELPELSGKKIAVIGGGPAGISVAWHLRQNGHEAVIYDTSKVLGGKMSSLIPESRIPGEVLSKELERLRKVIPHVHLQQKLKKKDFEQLREDFDFIVIATGSQTPRILPVPGKERLITANDFLAGAKENRAKVGKRVVVIGAGNVGCDVATEAARLGAEDITLIDVQEPASFGREREHAEAIDARFRWPCFTREITAEGVTLTTGEIIPADTVFISIGDVPDIEFLPENIRTERGFVMVNEYYQTTDVKIFAIGDIVRPGLLTDAIGAGRKAAGTILDILNGKRPSGESRRMIDYARVTLEYFDPRITAFEDMDACGTQCSSCGACRDCGMCVTICPQVAISRREAADETGYEYVVDENRCIGCGFCAAACPCGIWDLMENEPLE</sequence>
<dbReference type="InterPro" id="IPR036188">
    <property type="entry name" value="FAD/NAD-bd_sf"/>
</dbReference>
<dbReference type="PROSITE" id="PS51379">
    <property type="entry name" value="4FE4S_FER_2"/>
    <property type="match status" value="2"/>
</dbReference>
<evidence type="ECO:0000256" key="1">
    <source>
        <dbReference type="ARBA" id="ARBA00022723"/>
    </source>
</evidence>
<dbReference type="SUPFAM" id="SSF51905">
    <property type="entry name" value="FAD/NAD(P)-binding domain"/>
    <property type="match status" value="1"/>
</dbReference>
<proteinExistence type="predicted"/>
<dbReference type="InterPro" id="IPR017896">
    <property type="entry name" value="4Fe4S_Fe-S-bd"/>
</dbReference>
<dbReference type="OrthoDB" id="9803192at2"/>
<dbReference type="InterPro" id="IPR002489">
    <property type="entry name" value="Glu_synth_asu_C"/>
</dbReference>
<dbReference type="SUPFAM" id="SSF54862">
    <property type="entry name" value="4Fe-4S ferredoxins"/>
    <property type="match status" value="1"/>
</dbReference>
<accession>A0A401G131</accession>
<dbReference type="GO" id="GO:0051536">
    <property type="term" value="F:iron-sulfur cluster binding"/>
    <property type="evidence" value="ECO:0007669"/>
    <property type="project" value="UniProtKB-KW"/>
</dbReference>
<dbReference type="PANTHER" id="PTHR43100:SF2">
    <property type="entry name" value="BNAA03G19380D PROTEIN"/>
    <property type="match status" value="1"/>
</dbReference>
<evidence type="ECO:0000256" key="2">
    <source>
        <dbReference type="ARBA" id="ARBA00023004"/>
    </source>
</evidence>
<dbReference type="Proteomes" id="UP000288096">
    <property type="component" value="Unassembled WGS sequence"/>
</dbReference>
<dbReference type="PANTHER" id="PTHR43100">
    <property type="entry name" value="GLUTAMATE SYNTHASE [NADPH] SMALL CHAIN"/>
    <property type="match status" value="1"/>
</dbReference>
<dbReference type="PROSITE" id="PS00198">
    <property type="entry name" value="4FE4S_FER_1"/>
    <property type="match status" value="1"/>
</dbReference>
<keyword evidence="6" id="KW-1185">Reference proteome</keyword>
<dbReference type="Gene3D" id="3.50.50.60">
    <property type="entry name" value="FAD/NAD(P)-binding domain"/>
    <property type="match status" value="2"/>
</dbReference>
<organism evidence="5 6">
    <name type="scientific">Desulfonema ishimotonii</name>
    <dbReference type="NCBI Taxonomy" id="45657"/>
    <lineage>
        <taxon>Bacteria</taxon>
        <taxon>Pseudomonadati</taxon>
        <taxon>Thermodesulfobacteriota</taxon>
        <taxon>Desulfobacteria</taxon>
        <taxon>Desulfobacterales</taxon>
        <taxon>Desulfococcaceae</taxon>
        <taxon>Desulfonema</taxon>
    </lineage>
</organism>
<feature type="domain" description="4Fe-4S ferredoxin-type" evidence="4">
    <location>
        <begin position="718"/>
        <end position="738"/>
    </location>
</feature>
<evidence type="ECO:0000313" key="5">
    <source>
        <dbReference type="EMBL" id="GBC62924.1"/>
    </source>
</evidence>
<dbReference type="InterPro" id="IPR023753">
    <property type="entry name" value="FAD/NAD-binding_dom"/>
</dbReference>
<evidence type="ECO:0000256" key="3">
    <source>
        <dbReference type="ARBA" id="ARBA00023014"/>
    </source>
</evidence>
<comment type="caution">
    <text evidence="5">The sequence shown here is derived from an EMBL/GenBank/DDBJ whole genome shotgun (WGS) entry which is preliminary data.</text>
</comment>
<gene>
    <name evidence="5" type="ORF">DENIS_3908</name>
</gene>
<dbReference type="Gene3D" id="3.30.70.20">
    <property type="match status" value="1"/>
</dbReference>
<keyword evidence="3" id="KW-0411">Iron-sulfur</keyword>
<dbReference type="Gene3D" id="2.160.20.60">
    <property type="entry name" value="Glutamate synthase, alpha subunit, C-terminal domain"/>
    <property type="match status" value="1"/>
</dbReference>
<keyword evidence="1" id="KW-0479">Metal-binding</keyword>
<feature type="domain" description="4Fe-4S ferredoxin-type" evidence="4">
    <location>
        <begin position="744"/>
        <end position="773"/>
    </location>
</feature>
<dbReference type="RefSeq" id="WP_124330054.1">
    <property type="nucleotide sequence ID" value="NZ_BEXT01000001.1"/>
</dbReference>
<dbReference type="PRINTS" id="PR00469">
    <property type="entry name" value="PNDRDTASEII"/>
</dbReference>
<dbReference type="InterPro" id="IPR051394">
    <property type="entry name" value="Glutamate_Synthase"/>
</dbReference>
<dbReference type="Pfam" id="PF14691">
    <property type="entry name" value="Fer4_20"/>
    <property type="match status" value="1"/>
</dbReference>
<dbReference type="PRINTS" id="PR00368">
    <property type="entry name" value="FADPNR"/>
</dbReference>
<evidence type="ECO:0000259" key="4">
    <source>
        <dbReference type="PROSITE" id="PS51379"/>
    </source>
</evidence>
<dbReference type="EMBL" id="BEXT01000001">
    <property type="protein sequence ID" value="GBC62924.1"/>
    <property type="molecule type" value="Genomic_DNA"/>
</dbReference>
<reference evidence="6" key="1">
    <citation type="submission" date="2017-11" db="EMBL/GenBank/DDBJ databases">
        <authorList>
            <person name="Watanabe M."/>
            <person name="Kojima H."/>
        </authorList>
    </citation>
    <scope>NUCLEOTIDE SEQUENCE [LARGE SCALE GENOMIC DNA]</scope>
    <source>
        <strain evidence="6">Tokyo 01</strain>
    </source>
</reference>
<dbReference type="Pfam" id="PF07992">
    <property type="entry name" value="Pyr_redox_2"/>
    <property type="match status" value="1"/>
</dbReference>
<keyword evidence="2" id="KW-0408">Iron</keyword>
<dbReference type="Pfam" id="PF12838">
    <property type="entry name" value="Fer4_7"/>
    <property type="match status" value="1"/>
</dbReference>
<dbReference type="GO" id="GO:0046872">
    <property type="term" value="F:metal ion binding"/>
    <property type="evidence" value="ECO:0007669"/>
    <property type="project" value="UniProtKB-KW"/>
</dbReference>
<name>A0A401G131_9BACT</name>
<reference evidence="6" key="2">
    <citation type="submission" date="2019-01" db="EMBL/GenBank/DDBJ databases">
        <title>Genome sequence of Desulfonema ishimotonii strain Tokyo 01.</title>
        <authorList>
            <person name="Fukui M."/>
        </authorList>
    </citation>
    <scope>NUCLEOTIDE SEQUENCE [LARGE SCALE GENOMIC DNA]</scope>
    <source>
        <strain evidence="6">Tokyo 01</strain>
    </source>
</reference>
<dbReference type="GO" id="GO:0016491">
    <property type="term" value="F:oxidoreductase activity"/>
    <property type="evidence" value="ECO:0007669"/>
    <property type="project" value="InterPro"/>
</dbReference>
<dbReference type="InterPro" id="IPR028261">
    <property type="entry name" value="DPD_II"/>
</dbReference>
<dbReference type="InterPro" id="IPR017900">
    <property type="entry name" value="4Fe4S_Fe_S_CS"/>
</dbReference>